<dbReference type="EMBL" id="QMDX01000004">
    <property type="protein sequence ID" value="TSD14269.1"/>
    <property type="molecule type" value="Genomic_DNA"/>
</dbReference>
<reference evidence="2 3" key="1">
    <citation type="submission" date="2018-06" db="EMBL/GenBank/DDBJ databases">
        <title>Natronomonas sp. F16-60 a new haloarchaeon isolated from a solar saltern of Isla Cristina, Huelva, Spain.</title>
        <authorList>
            <person name="Duran-Viseras A."/>
            <person name="Sanchez-Porro C."/>
            <person name="Ventosa A."/>
        </authorList>
    </citation>
    <scope>NUCLEOTIDE SEQUENCE [LARGE SCALE GENOMIC DNA]</scope>
    <source>
        <strain evidence="2 3">F16-60</strain>
    </source>
</reference>
<proteinExistence type="predicted"/>
<organism evidence="2 3">
    <name type="scientific">Haloglomus irregulare</name>
    <dbReference type="NCBI Taxonomy" id="2234134"/>
    <lineage>
        <taxon>Archaea</taxon>
        <taxon>Methanobacteriati</taxon>
        <taxon>Methanobacteriota</taxon>
        <taxon>Stenosarchaea group</taxon>
        <taxon>Halobacteria</taxon>
        <taxon>Halobacteriales</taxon>
        <taxon>Natronomonadaceae</taxon>
        <taxon>Haloglomus</taxon>
    </lineage>
</organism>
<evidence type="ECO:0000313" key="2">
    <source>
        <dbReference type="EMBL" id="TSD14269.1"/>
    </source>
</evidence>
<feature type="region of interest" description="Disordered" evidence="1">
    <location>
        <begin position="123"/>
        <end position="147"/>
    </location>
</feature>
<evidence type="ECO:0000256" key="1">
    <source>
        <dbReference type="SAM" id="MobiDB-lite"/>
    </source>
</evidence>
<dbReference type="AlphaFoldDB" id="A0A554NA84"/>
<dbReference type="OrthoDB" id="341007at2157"/>
<dbReference type="RefSeq" id="WP_144261716.1">
    <property type="nucleotide sequence ID" value="NZ_QMDX01000004.1"/>
</dbReference>
<sequence>MGKVSIALRGWRFDEEEVFTEEGELRSIDEVSPDTRDRLVRLSVVAGQPCSACWLIHGDEDIQECNVARVVYGEPLHEVILCNDHEPDFLYWYQEAGGSQYRGEAETFEEAFQEWFADGNRAPEGYEGMQHVETDPDSVPQPDAEVEQDTLEEAIAELDDEERQALETDFGDLDI</sequence>
<protein>
    <submittedName>
        <fullName evidence="2">Uncharacterized protein</fullName>
    </submittedName>
</protein>
<keyword evidence="3" id="KW-1185">Reference proteome</keyword>
<name>A0A554NA84_9EURY</name>
<comment type="caution">
    <text evidence="2">The sequence shown here is derived from an EMBL/GenBank/DDBJ whole genome shotgun (WGS) entry which is preliminary data.</text>
</comment>
<dbReference type="InParanoid" id="A0A554NA84"/>
<dbReference type="InterPro" id="IPR058427">
    <property type="entry name" value="DUF8114"/>
</dbReference>
<dbReference type="Pfam" id="PF26419">
    <property type="entry name" value="DUF8114"/>
    <property type="match status" value="1"/>
</dbReference>
<dbReference type="Proteomes" id="UP000319894">
    <property type="component" value="Unassembled WGS sequence"/>
</dbReference>
<gene>
    <name evidence="2" type="ORF">DP107_08440</name>
</gene>
<evidence type="ECO:0000313" key="3">
    <source>
        <dbReference type="Proteomes" id="UP000319894"/>
    </source>
</evidence>
<accession>A0A554NA84</accession>